<evidence type="ECO:0000313" key="4">
    <source>
        <dbReference type="Proteomes" id="UP000031561"/>
    </source>
</evidence>
<evidence type="ECO:0000313" key="3">
    <source>
        <dbReference type="EMBL" id="MCM1983992.1"/>
    </source>
</evidence>
<keyword evidence="4" id="KW-1185">Reference proteome</keyword>
<keyword evidence="2" id="KW-0812">Transmembrane</keyword>
<dbReference type="Proteomes" id="UP000031561">
    <property type="component" value="Unassembled WGS sequence"/>
</dbReference>
<gene>
    <name evidence="3" type="ORF">QQ91_0014305</name>
</gene>
<evidence type="ECO:0000256" key="2">
    <source>
        <dbReference type="SAM" id="Phobius"/>
    </source>
</evidence>
<feature type="transmembrane region" description="Helical" evidence="2">
    <location>
        <begin position="12"/>
        <end position="34"/>
    </location>
</feature>
<feature type="compositionally biased region" description="Basic and acidic residues" evidence="1">
    <location>
        <begin position="99"/>
        <end position="108"/>
    </location>
</feature>
<comment type="caution">
    <text evidence="3">The sequence shown here is derived from an EMBL/GenBank/DDBJ whole genome shotgun (WGS) entry which is preliminary data.</text>
</comment>
<dbReference type="RefSeq" id="WP_201277468.1">
    <property type="nucleotide sequence ID" value="NZ_JTHE03000083.1"/>
</dbReference>
<proteinExistence type="predicted"/>
<dbReference type="EMBL" id="JTHE03000083">
    <property type="protein sequence ID" value="MCM1983992.1"/>
    <property type="molecule type" value="Genomic_DNA"/>
</dbReference>
<keyword evidence="2" id="KW-0472">Membrane</keyword>
<feature type="region of interest" description="Disordered" evidence="1">
    <location>
        <begin position="83"/>
        <end position="108"/>
    </location>
</feature>
<accession>A0ABD4T5Z9</accession>
<feature type="compositionally biased region" description="Polar residues" evidence="1">
    <location>
        <begin position="83"/>
        <end position="92"/>
    </location>
</feature>
<organism evidence="3 4">
    <name type="scientific">Lyngbya confervoides BDU141951</name>
    <dbReference type="NCBI Taxonomy" id="1574623"/>
    <lineage>
        <taxon>Bacteria</taxon>
        <taxon>Bacillati</taxon>
        <taxon>Cyanobacteriota</taxon>
        <taxon>Cyanophyceae</taxon>
        <taxon>Oscillatoriophycideae</taxon>
        <taxon>Oscillatoriales</taxon>
        <taxon>Microcoleaceae</taxon>
        <taxon>Lyngbya</taxon>
    </lineage>
</organism>
<reference evidence="3 4" key="1">
    <citation type="journal article" date="2015" name="Genome Announc.">
        <title>Draft Genome Sequence of Filamentous Marine Cyanobacterium Lyngbya confervoides Strain BDU141951.</title>
        <authorList>
            <person name="Chandrababunaidu M.M."/>
            <person name="Sen D."/>
            <person name="Tripathy S."/>
        </authorList>
    </citation>
    <scope>NUCLEOTIDE SEQUENCE [LARGE SCALE GENOMIC DNA]</scope>
    <source>
        <strain evidence="3 4">BDU141951</strain>
    </source>
</reference>
<sequence length="108" mass="12030">MGSQSTAKTLFLLVSMVGWLAIGGGLIYGCPWLYHLMVHSERTTLWMQNLQAGGYHPEPGLMAGAILLPLEMVGNWWWSTQVEPHQTPNRQPNLPEVEDGNRASKESI</sequence>
<evidence type="ECO:0000256" key="1">
    <source>
        <dbReference type="SAM" id="MobiDB-lite"/>
    </source>
</evidence>
<protein>
    <submittedName>
        <fullName evidence="3">Uncharacterized protein</fullName>
    </submittedName>
</protein>
<dbReference type="AlphaFoldDB" id="A0ABD4T5Z9"/>
<name>A0ABD4T5Z9_9CYAN</name>
<keyword evidence="2" id="KW-1133">Transmembrane helix</keyword>